<evidence type="ECO:0000313" key="1">
    <source>
        <dbReference type="EMBL" id="WMV40689.1"/>
    </source>
</evidence>
<protein>
    <submittedName>
        <fullName evidence="1">Uncharacterized protein</fullName>
    </submittedName>
</protein>
<organism evidence="1 2">
    <name type="scientific">Solanum verrucosum</name>
    <dbReference type="NCBI Taxonomy" id="315347"/>
    <lineage>
        <taxon>Eukaryota</taxon>
        <taxon>Viridiplantae</taxon>
        <taxon>Streptophyta</taxon>
        <taxon>Embryophyta</taxon>
        <taxon>Tracheophyta</taxon>
        <taxon>Spermatophyta</taxon>
        <taxon>Magnoliopsida</taxon>
        <taxon>eudicotyledons</taxon>
        <taxon>Gunneridae</taxon>
        <taxon>Pentapetalae</taxon>
        <taxon>asterids</taxon>
        <taxon>lamiids</taxon>
        <taxon>Solanales</taxon>
        <taxon>Solanaceae</taxon>
        <taxon>Solanoideae</taxon>
        <taxon>Solaneae</taxon>
        <taxon>Solanum</taxon>
    </lineage>
</organism>
<sequence>MPRGPIYDVFVADVRQAGYMDWPGSSSANNSSILKPSNREELPDETISEFWMLAKFASDLDKATQNHLNPEAFEVSFVSHYWSSDDDYTSSRFSYKCHDYDKFFQTNFLGFRDYHEYSDDDDDDDYF</sequence>
<gene>
    <name evidence="1" type="ORF">MTR67_034074</name>
</gene>
<dbReference type="EMBL" id="CP133619">
    <property type="protein sequence ID" value="WMV40689.1"/>
    <property type="molecule type" value="Genomic_DNA"/>
</dbReference>
<accession>A0AAF0U7Q8</accession>
<dbReference type="Proteomes" id="UP001234989">
    <property type="component" value="Chromosome 8"/>
</dbReference>
<proteinExistence type="predicted"/>
<name>A0AAF0U7Q8_SOLVR</name>
<evidence type="ECO:0000313" key="2">
    <source>
        <dbReference type="Proteomes" id="UP001234989"/>
    </source>
</evidence>
<dbReference type="AlphaFoldDB" id="A0AAF0U7Q8"/>
<reference evidence="1" key="1">
    <citation type="submission" date="2023-08" db="EMBL/GenBank/DDBJ databases">
        <title>A de novo genome assembly of Solanum verrucosum Schlechtendal, a Mexican diploid species geographically isolated from the other diploid A-genome species in potato relatives.</title>
        <authorList>
            <person name="Hosaka K."/>
        </authorList>
    </citation>
    <scope>NUCLEOTIDE SEQUENCE</scope>
    <source>
        <tissue evidence="1">Young leaves</tissue>
    </source>
</reference>
<keyword evidence="2" id="KW-1185">Reference proteome</keyword>